<evidence type="ECO:0000259" key="2">
    <source>
        <dbReference type="Pfam" id="PF10552"/>
    </source>
</evidence>
<name>A0ABX2H1I4_9FIRM</name>
<dbReference type="EMBL" id="JAAWUZ010000059">
    <property type="protein sequence ID" value="NSG31089.1"/>
    <property type="molecule type" value="Genomic_DNA"/>
</dbReference>
<accession>A0ABX2H1I4</accession>
<evidence type="ECO:0000313" key="4">
    <source>
        <dbReference type="Proteomes" id="UP000821846"/>
    </source>
</evidence>
<dbReference type="InterPro" id="IPR013557">
    <property type="entry name" value="AntA/B_antirep"/>
</dbReference>
<evidence type="ECO:0000313" key="3">
    <source>
        <dbReference type="EMBL" id="NSG31089.1"/>
    </source>
</evidence>
<gene>
    <name evidence="3" type="ORF">HFM93_12610</name>
</gene>
<dbReference type="Pfam" id="PF10552">
    <property type="entry name" value="ORF6C"/>
    <property type="match status" value="1"/>
</dbReference>
<feature type="domain" description="AntA/AntB antirepressor" evidence="1">
    <location>
        <begin position="27"/>
        <end position="96"/>
    </location>
</feature>
<protein>
    <recommendedName>
        <fullName evidence="5">Phage anti-repressor protein</fullName>
    </recommendedName>
</protein>
<comment type="caution">
    <text evidence="3">The sequence shown here is derived from an EMBL/GenBank/DDBJ whole genome shotgun (WGS) entry which is preliminary data.</text>
</comment>
<evidence type="ECO:0000259" key="1">
    <source>
        <dbReference type="Pfam" id="PF08346"/>
    </source>
</evidence>
<dbReference type="Pfam" id="PF08346">
    <property type="entry name" value="AntA"/>
    <property type="match status" value="1"/>
</dbReference>
<dbReference type="Proteomes" id="UP000821846">
    <property type="component" value="Unassembled WGS sequence"/>
</dbReference>
<sequence>MQELVNVTSQTPLEVVLGIDKDGMTTARKLYSFLGMDNKNYSRWCKNNITENEFAEENVDYWVFVINEENPLGGRPTVDYRLSASFAKKLSMQSKTVKGEQARQYFLKVEEKLKETVRRTIPMTIPEQIQLLASGNVELNQKVDDLDKKIERLEYDLPILGIEIDKITSTVKKKGVECLGGKESPAYQDRSLRGKVYSDIYAELKRQFGITTYKAIKRNQCETAISVIDNYHMPYFLAEQVYFRNAQLNLWGGAHA</sequence>
<reference evidence="3 4" key="1">
    <citation type="journal article" date="2020" name="Cell Host Microbe">
        <title>Functional and Genomic Variation between Human-Derived Isolates of Lachnospiraceae Reveals Inter- and Intra-Species Diversity.</title>
        <authorList>
            <person name="Sorbara M.T."/>
            <person name="Littmann E.R."/>
            <person name="Fontana E."/>
            <person name="Moody T.U."/>
            <person name="Kohout C.E."/>
            <person name="Gjonbalaj M."/>
            <person name="Eaton V."/>
            <person name="Seok R."/>
            <person name="Leiner I.M."/>
            <person name="Pamer E.G."/>
        </authorList>
    </citation>
    <scope>NUCLEOTIDE SEQUENCE [LARGE SCALE GENOMIC DNA]</scope>
    <source>
        <strain evidence="3 4">MSK.14.16</strain>
    </source>
</reference>
<feature type="domain" description="ORF6C" evidence="2">
    <location>
        <begin position="128"/>
        <end position="239"/>
    </location>
</feature>
<proteinExistence type="predicted"/>
<dbReference type="RefSeq" id="WP_173865735.1">
    <property type="nucleotide sequence ID" value="NZ_JAAWUU010000005.1"/>
</dbReference>
<dbReference type="InterPro" id="IPR018878">
    <property type="entry name" value="ORF6C_dom"/>
</dbReference>
<evidence type="ECO:0008006" key="5">
    <source>
        <dbReference type="Google" id="ProtNLM"/>
    </source>
</evidence>
<organism evidence="3 4">
    <name type="scientific">Faecalicatena fissicatena</name>
    <dbReference type="NCBI Taxonomy" id="290055"/>
    <lineage>
        <taxon>Bacteria</taxon>
        <taxon>Bacillati</taxon>
        <taxon>Bacillota</taxon>
        <taxon>Clostridia</taxon>
        <taxon>Lachnospirales</taxon>
        <taxon>Lachnospiraceae</taxon>
        <taxon>Faecalicatena</taxon>
    </lineage>
</organism>
<keyword evidence="4" id="KW-1185">Reference proteome</keyword>